<feature type="region of interest" description="Disordered" evidence="1">
    <location>
        <begin position="115"/>
        <end position="182"/>
    </location>
</feature>
<evidence type="ECO:0000313" key="3">
    <source>
        <dbReference type="Proteomes" id="UP000251960"/>
    </source>
</evidence>
<feature type="compositionally biased region" description="Polar residues" evidence="1">
    <location>
        <begin position="1"/>
        <end position="12"/>
    </location>
</feature>
<reference evidence="2 3" key="1">
    <citation type="journal article" date="2018" name="Nat. Genet.">
        <title>Extensive intraspecific gene order and gene structural variations between Mo17 and other maize genomes.</title>
        <authorList>
            <person name="Sun S."/>
            <person name="Zhou Y."/>
            <person name="Chen J."/>
            <person name="Shi J."/>
            <person name="Zhao H."/>
            <person name="Zhao H."/>
            <person name="Song W."/>
            <person name="Zhang M."/>
            <person name="Cui Y."/>
            <person name="Dong X."/>
            <person name="Liu H."/>
            <person name="Ma X."/>
            <person name="Jiao Y."/>
            <person name="Wang B."/>
            <person name="Wei X."/>
            <person name="Stein J.C."/>
            <person name="Glaubitz J.C."/>
            <person name="Lu F."/>
            <person name="Yu G."/>
            <person name="Liang C."/>
            <person name="Fengler K."/>
            <person name="Li B."/>
            <person name="Rafalski A."/>
            <person name="Schnable P.S."/>
            <person name="Ware D.H."/>
            <person name="Buckler E.S."/>
            <person name="Lai J."/>
        </authorList>
    </citation>
    <scope>NUCLEOTIDE SEQUENCE [LARGE SCALE GENOMIC DNA]</scope>
    <source>
        <strain evidence="3">cv. Missouri 17</strain>
        <tissue evidence="2">Seedling</tissue>
    </source>
</reference>
<dbReference type="EMBL" id="NCVQ01000002">
    <property type="protein sequence ID" value="PWZ46004.1"/>
    <property type="molecule type" value="Genomic_DNA"/>
</dbReference>
<gene>
    <name evidence="2" type="ORF">Zm00014a_004782</name>
</gene>
<evidence type="ECO:0000313" key="2">
    <source>
        <dbReference type="EMBL" id="PWZ46004.1"/>
    </source>
</evidence>
<dbReference type="AlphaFoldDB" id="A0A3L6GBV3"/>
<dbReference type="Proteomes" id="UP000251960">
    <property type="component" value="Chromosome 10"/>
</dbReference>
<organism evidence="2 3">
    <name type="scientific">Zea mays</name>
    <name type="common">Maize</name>
    <dbReference type="NCBI Taxonomy" id="4577"/>
    <lineage>
        <taxon>Eukaryota</taxon>
        <taxon>Viridiplantae</taxon>
        <taxon>Streptophyta</taxon>
        <taxon>Embryophyta</taxon>
        <taxon>Tracheophyta</taxon>
        <taxon>Spermatophyta</taxon>
        <taxon>Magnoliopsida</taxon>
        <taxon>Liliopsida</taxon>
        <taxon>Poales</taxon>
        <taxon>Poaceae</taxon>
        <taxon>PACMAD clade</taxon>
        <taxon>Panicoideae</taxon>
        <taxon>Andropogonodae</taxon>
        <taxon>Andropogoneae</taxon>
        <taxon>Tripsacinae</taxon>
        <taxon>Zea</taxon>
    </lineage>
</organism>
<name>A0A3L6GBV3_MAIZE</name>
<feature type="region of interest" description="Disordered" evidence="1">
    <location>
        <begin position="1"/>
        <end position="34"/>
    </location>
</feature>
<evidence type="ECO:0000256" key="1">
    <source>
        <dbReference type="SAM" id="MobiDB-lite"/>
    </source>
</evidence>
<protein>
    <submittedName>
        <fullName evidence="2">Uncharacterized protein</fullName>
    </submittedName>
</protein>
<comment type="caution">
    <text evidence="2">The sequence shown here is derived from an EMBL/GenBank/DDBJ whole genome shotgun (WGS) entry which is preliminary data.</text>
</comment>
<accession>A0A3L6GBV3</accession>
<sequence length="182" mass="19411">MEEASSSRTWGRSQRELAASSSKGNGGLSGGDCWRARGREVSSAMGMAACCRAAGGRSRGHRAIAGRGEEGEDCRGAMDRDAMGYWRNQGAIHGKKEELAPMEWESWATLKFLRAGEDNKGERTQGPSGPGRSRTRHGDREGCIHGRGRAGSPARAQTLEGSPKGAGAEGEGWRHGSPLFLR</sequence>
<proteinExistence type="predicted"/>